<dbReference type="GO" id="GO:0000981">
    <property type="term" value="F:DNA-binding transcription factor activity, RNA polymerase II-specific"/>
    <property type="evidence" value="ECO:0007669"/>
    <property type="project" value="InterPro"/>
</dbReference>
<dbReference type="Pfam" id="PF04082">
    <property type="entry name" value="Fungal_trans"/>
    <property type="match status" value="1"/>
</dbReference>
<dbReference type="GO" id="GO:0008270">
    <property type="term" value="F:zinc ion binding"/>
    <property type="evidence" value="ECO:0007669"/>
    <property type="project" value="InterPro"/>
</dbReference>
<dbReference type="Pfam" id="PF00172">
    <property type="entry name" value="Zn_clus"/>
    <property type="match status" value="1"/>
</dbReference>
<evidence type="ECO:0000256" key="4">
    <source>
        <dbReference type="ARBA" id="ARBA00023125"/>
    </source>
</evidence>
<dbReference type="InterPro" id="IPR001138">
    <property type="entry name" value="Zn2Cys6_DnaBD"/>
</dbReference>
<dbReference type="GO" id="GO:0003677">
    <property type="term" value="F:DNA binding"/>
    <property type="evidence" value="ECO:0007669"/>
    <property type="project" value="UniProtKB-KW"/>
</dbReference>
<dbReference type="CDD" id="cd00067">
    <property type="entry name" value="GAL4"/>
    <property type="match status" value="1"/>
</dbReference>
<dbReference type="GO" id="GO:0005634">
    <property type="term" value="C:nucleus"/>
    <property type="evidence" value="ECO:0007669"/>
    <property type="project" value="UniProtKB-SubCell"/>
</dbReference>
<dbReference type="AlphaFoldDB" id="A0AAD4KHI5"/>
<dbReference type="GO" id="GO:0006351">
    <property type="term" value="P:DNA-templated transcription"/>
    <property type="evidence" value="ECO:0007669"/>
    <property type="project" value="InterPro"/>
</dbReference>
<dbReference type="InterPro" id="IPR050815">
    <property type="entry name" value="TF_fung"/>
</dbReference>
<evidence type="ECO:0000256" key="3">
    <source>
        <dbReference type="ARBA" id="ARBA00023015"/>
    </source>
</evidence>
<dbReference type="InterPro" id="IPR036864">
    <property type="entry name" value="Zn2-C6_fun-type_DNA-bd_sf"/>
</dbReference>
<keyword evidence="9" id="KW-1185">Reference proteome</keyword>
<evidence type="ECO:0000256" key="2">
    <source>
        <dbReference type="ARBA" id="ARBA00022723"/>
    </source>
</evidence>
<keyword evidence="5" id="KW-0804">Transcription</keyword>
<dbReference type="EMBL" id="JAJTJA010000012">
    <property type="protein sequence ID" value="KAH8691352.1"/>
    <property type="molecule type" value="Genomic_DNA"/>
</dbReference>
<keyword evidence="4" id="KW-0238">DNA-binding</keyword>
<dbReference type="Proteomes" id="UP001201262">
    <property type="component" value="Unassembled WGS sequence"/>
</dbReference>
<evidence type="ECO:0000256" key="6">
    <source>
        <dbReference type="ARBA" id="ARBA00023242"/>
    </source>
</evidence>
<proteinExistence type="predicted"/>
<dbReference type="SMART" id="SM00066">
    <property type="entry name" value="GAL4"/>
    <property type="match status" value="1"/>
</dbReference>
<comment type="subcellular location">
    <subcellularLocation>
        <location evidence="1">Nucleus</location>
    </subcellularLocation>
</comment>
<keyword evidence="6" id="KW-0539">Nucleus</keyword>
<feature type="domain" description="Zn(2)-C6 fungal-type" evidence="7">
    <location>
        <begin position="14"/>
        <end position="44"/>
    </location>
</feature>
<evidence type="ECO:0000313" key="8">
    <source>
        <dbReference type="EMBL" id="KAH8691352.1"/>
    </source>
</evidence>
<dbReference type="RefSeq" id="XP_046067444.1">
    <property type="nucleotide sequence ID" value="XM_046222384.1"/>
</dbReference>
<dbReference type="InterPro" id="IPR007219">
    <property type="entry name" value="XnlR_reg_dom"/>
</dbReference>
<dbReference type="SMART" id="SM00906">
    <property type="entry name" value="Fungal_trans"/>
    <property type="match status" value="1"/>
</dbReference>
<evidence type="ECO:0000256" key="5">
    <source>
        <dbReference type="ARBA" id="ARBA00023163"/>
    </source>
</evidence>
<protein>
    <submittedName>
        <fullName evidence="8">Fungal-specific transcription factor domain-containing protein</fullName>
    </submittedName>
</protein>
<dbReference type="PROSITE" id="PS50048">
    <property type="entry name" value="ZN2_CY6_FUNGAL_2"/>
    <property type="match status" value="1"/>
</dbReference>
<dbReference type="PANTHER" id="PTHR47338">
    <property type="entry name" value="ZN(II)2CYS6 TRANSCRIPTION FACTOR (EUROFUNG)-RELATED"/>
    <property type="match status" value="1"/>
</dbReference>
<evidence type="ECO:0000256" key="1">
    <source>
        <dbReference type="ARBA" id="ARBA00004123"/>
    </source>
</evidence>
<keyword evidence="2" id="KW-0479">Metal-binding</keyword>
<organism evidence="8 9">
    <name type="scientific">Talaromyces proteolyticus</name>
    <dbReference type="NCBI Taxonomy" id="1131652"/>
    <lineage>
        <taxon>Eukaryota</taxon>
        <taxon>Fungi</taxon>
        <taxon>Dikarya</taxon>
        <taxon>Ascomycota</taxon>
        <taxon>Pezizomycotina</taxon>
        <taxon>Eurotiomycetes</taxon>
        <taxon>Eurotiomycetidae</taxon>
        <taxon>Eurotiales</taxon>
        <taxon>Trichocomaceae</taxon>
        <taxon>Talaromyces</taxon>
        <taxon>Talaromyces sect. Bacilispori</taxon>
    </lineage>
</organism>
<evidence type="ECO:0000313" key="9">
    <source>
        <dbReference type="Proteomes" id="UP001201262"/>
    </source>
</evidence>
<dbReference type="PANTHER" id="PTHR47338:SF4">
    <property type="entry name" value="ZN(II)2CYS6 TRANSCRIPTION FACTOR (EUROFUNG)"/>
    <property type="match status" value="1"/>
</dbReference>
<comment type="caution">
    <text evidence="8">The sequence shown here is derived from an EMBL/GenBank/DDBJ whole genome shotgun (WGS) entry which is preliminary data.</text>
</comment>
<dbReference type="PROSITE" id="PS00463">
    <property type="entry name" value="ZN2_CY6_FUNGAL_1"/>
    <property type="match status" value="1"/>
</dbReference>
<gene>
    <name evidence="8" type="ORF">BGW36DRAFT_51093</name>
</gene>
<dbReference type="GeneID" id="70252671"/>
<dbReference type="PRINTS" id="PR00755">
    <property type="entry name" value="AFLATOXINBRP"/>
</dbReference>
<name>A0AAD4KHI5_9EURO</name>
<keyword evidence="3" id="KW-0805">Transcription regulation</keyword>
<reference evidence="8" key="1">
    <citation type="submission" date="2021-12" db="EMBL/GenBank/DDBJ databases">
        <title>Convergent genome expansion in fungi linked to evolution of root-endophyte symbiosis.</title>
        <authorList>
            <consortium name="DOE Joint Genome Institute"/>
            <person name="Ke Y.-H."/>
            <person name="Bonito G."/>
            <person name="Liao H.-L."/>
            <person name="Looney B."/>
            <person name="Rojas-Flechas A."/>
            <person name="Nash J."/>
            <person name="Hameed K."/>
            <person name="Schadt C."/>
            <person name="Martin F."/>
            <person name="Crous P.W."/>
            <person name="Miettinen O."/>
            <person name="Magnuson J.K."/>
            <person name="Labbe J."/>
            <person name="Jacobson D."/>
            <person name="Doktycz M.J."/>
            <person name="Veneault-Fourrey C."/>
            <person name="Kuo A."/>
            <person name="Mondo S."/>
            <person name="Calhoun S."/>
            <person name="Riley R."/>
            <person name="Ohm R."/>
            <person name="LaButti K."/>
            <person name="Andreopoulos B."/>
            <person name="Pangilinan J."/>
            <person name="Nolan M."/>
            <person name="Tritt A."/>
            <person name="Clum A."/>
            <person name="Lipzen A."/>
            <person name="Daum C."/>
            <person name="Barry K."/>
            <person name="Grigoriev I.V."/>
            <person name="Vilgalys R."/>
        </authorList>
    </citation>
    <scope>NUCLEOTIDE SEQUENCE</scope>
    <source>
        <strain evidence="8">PMI_201</strain>
    </source>
</reference>
<accession>A0AAD4KHI5</accession>
<dbReference type="SUPFAM" id="SSF57701">
    <property type="entry name" value="Zn2/Cys6 DNA-binding domain"/>
    <property type="match status" value="1"/>
</dbReference>
<dbReference type="Gene3D" id="4.10.240.10">
    <property type="entry name" value="Zn(2)-C6 fungal-type DNA-binding domain"/>
    <property type="match status" value="1"/>
</dbReference>
<dbReference type="CDD" id="cd12148">
    <property type="entry name" value="fungal_TF_MHR"/>
    <property type="match status" value="1"/>
</dbReference>
<sequence>MMADEPLPKRARQACDNCRRKKTRCPGEKPACSFCIRLGQPCEYATGAPPMKKLARHADTSSLSSRQPETDLAHRVAFLETQLGIATQNALSPTLGYSSGSSESLLNEMSTQASNMRRGFSYSMPTDTQSSSRAQVQLSPESKFNSGPPMSVLESLTDVYFTYCHNQPYCYFIESKFRERLQEGALPRYVLLAFAATAVRYSSHPYFEGQTREAMETYARGAWNIILHQVFSSEQGLDIYVVQATNLLAIVDFTGGQHRLGWVKIGLAVRFAQGMRLNAEPDQMMPPWQQEEYRRVFWSVYLLDRFVSCSHGRAPTILDRDCTVRLPCSDEQFLSQPSEQTPTISVLKDLPDMGRCMNLGDFSLMIMMSSVLARVVRYSLQQNASNSFPPWDFRSDFAEIKFILYSFEGLLGTGNDVLTETLHSRFHNGSRYDTQKVAHYIWCRALYYLCDCLLHHPFTLYNDFKHYRKTVPPSFARHALESCLDDAEQLTIILNTVRITQCCARASFLGYFAVVASSIHRLYEFSTDEAIKARSLRSFSSCLQFLDELPQYWSMHTRMAMDLREFDVGESVAKNLIKPSSADDDIESDDLDALWRIVDYGWLTDANRTDSPFRRTPSQLSGIFHWDLIEDLMCSHFSMPLGQSSYREGDDYMHYGTRPDSYLV</sequence>
<evidence type="ECO:0000259" key="7">
    <source>
        <dbReference type="PROSITE" id="PS50048"/>
    </source>
</evidence>